<dbReference type="VEuPathDB" id="FungiDB:sscle_09g069370"/>
<proteinExistence type="predicted"/>
<feature type="region of interest" description="Disordered" evidence="1">
    <location>
        <begin position="551"/>
        <end position="621"/>
    </location>
</feature>
<name>A0A1D9QB46_SCLS1</name>
<feature type="region of interest" description="Disordered" evidence="1">
    <location>
        <begin position="1121"/>
        <end position="1141"/>
    </location>
</feature>
<reference evidence="3" key="1">
    <citation type="journal article" date="2017" name="Genome Biol. Evol.">
        <title>The complete genome sequence of the phytopathogenic fungus Sclerotinia sclerotiorum reveals insights into the genome architecture of broad host range pathogens.</title>
        <authorList>
            <person name="Derbyshire M."/>
            <person name="Denton-Giles M."/>
            <person name="Hegedus D."/>
            <person name="Seifbarghy S."/>
            <person name="Rollins J."/>
            <person name="van Kan J."/>
            <person name="Seidl M.F."/>
            <person name="Faino L."/>
            <person name="Mbengue M."/>
            <person name="Navaud O."/>
            <person name="Raffaele S."/>
            <person name="Hammond-Kosack K."/>
            <person name="Heard S."/>
            <person name="Oliver R."/>
        </authorList>
    </citation>
    <scope>NUCLEOTIDE SEQUENCE [LARGE SCALE GENOMIC DNA]</scope>
    <source>
        <strain evidence="3">ATCC 18683 / 1980 / Ss-1</strain>
    </source>
</reference>
<feature type="compositionally biased region" description="Polar residues" evidence="1">
    <location>
        <begin position="327"/>
        <end position="337"/>
    </location>
</feature>
<dbReference type="OrthoDB" id="5422613at2759"/>
<feature type="region of interest" description="Disordered" evidence="1">
    <location>
        <begin position="258"/>
        <end position="297"/>
    </location>
</feature>
<gene>
    <name evidence="2" type="ORF">sscle_09g069370</name>
</gene>
<feature type="region of interest" description="Disordered" evidence="1">
    <location>
        <begin position="819"/>
        <end position="914"/>
    </location>
</feature>
<feature type="region of interest" description="Disordered" evidence="1">
    <location>
        <begin position="1036"/>
        <end position="1095"/>
    </location>
</feature>
<evidence type="ECO:0000313" key="2">
    <source>
        <dbReference type="EMBL" id="APA12167.1"/>
    </source>
</evidence>
<feature type="compositionally biased region" description="Polar residues" evidence="1">
    <location>
        <begin position="824"/>
        <end position="833"/>
    </location>
</feature>
<feature type="compositionally biased region" description="Low complexity" evidence="1">
    <location>
        <begin position="595"/>
        <end position="608"/>
    </location>
</feature>
<feature type="compositionally biased region" description="Polar residues" evidence="1">
    <location>
        <begin position="578"/>
        <end position="589"/>
    </location>
</feature>
<feature type="compositionally biased region" description="Polar residues" evidence="1">
    <location>
        <begin position="675"/>
        <end position="690"/>
    </location>
</feature>
<feature type="compositionally biased region" description="Basic residues" evidence="1">
    <location>
        <begin position="859"/>
        <end position="877"/>
    </location>
</feature>
<organism evidence="2 3">
    <name type="scientific">Sclerotinia sclerotiorum (strain ATCC 18683 / 1980 / Ss-1)</name>
    <name type="common">White mold</name>
    <name type="synonym">Whetzelinia sclerotiorum</name>
    <dbReference type="NCBI Taxonomy" id="665079"/>
    <lineage>
        <taxon>Eukaryota</taxon>
        <taxon>Fungi</taxon>
        <taxon>Dikarya</taxon>
        <taxon>Ascomycota</taxon>
        <taxon>Pezizomycotina</taxon>
        <taxon>Leotiomycetes</taxon>
        <taxon>Helotiales</taxon>
        <taxon>Sclerotiniaceae</taxon>
        <taxon>Sclerotinia</taxon>
    </lineage>
</organism>
<feature type="compositionally biased region" description="Polar residues" evidence="1">
    <location>
        <begin position="884"/>
        <end position="912"/>
    </location>
</feature>
<feature type="region of interest" description="Disordered" evidence="1">
    <location>
        <begin position="965"/>
        <end position="1001"/>
    </location>
</feature>
<dbReference type="AlphaFoldDB" id="A0A1D9QB46"/>
<feature type="region of interest" description="Disordered" evidence="1">
    <location>
        <begin position="327"/>
        <end position="351"/>
    </location>
</feature>
<evidence type="ECO:0000313" key="3">
    <source>
        <dbReference type="Proteomes" id="UP000177798"/>
    </source>
</evidence>
<feature type="compositionally biased region" description="Polar residues" evidence="1">
    <location>
        <begin position="1062"/>
        <end position="1072"/>
    </location>
</feature>
<feature type="compositionally biased region" description="Polar residues" evidence="1">
    <location>
        <begin position="1081"/>
        <end position="1095"/>
    </location>
</feature>
<sequence length="1206" mass="131662">MDDDFNKDTFIQAKLGTKQRIAQAKLRAAEKRALEIAARHAETATTPSPSPLPVSPFIATSTPATSNYAPDSNALLRAPTTEVERVEPTNSIKELSKKIDTARNSELHELITRMMLRCPGAKEIAESFFLSSEVQSDDEEVVDRGRNHAAMQENEVGHDDNHVIYTIECATSTDSNEGRMRGDTLGVQANPNAQRHAPDRSTDFLSIGQEDNPSALHPASHPKHNSMFRNINAPKQLDQQKSQSESMQIEGLVENQISTNIDENSQKDNTATAQGESETALTSKNTEKASSIPMNDAPTGIVSNTAITNALDTLPSGITELRETSAFHTPSRGTPQISLPEVSENVTDTGPSEVTTTDITQLANDISARYMNLARTFGAGNFPFDKLASIAAETSRNESTKEFSFESFNNIIDNVRKNIEIMQRANANHVALESMMTQSVRELSSDPGSPIPMDTNGQELARNSVFRDGTNPVTQETMISAESADSEEDEYVDVADIISSHYNCDSCRKPIVLPEGFIVSLEHPAPTTCLHCKTRKASGITRRKLGTKVRSSISTEVLASETDNQSPSDQVAHRSSEDSGNSETANQLGRTVPDSFESLSESFSEPLPGQSPEPLTESVPEVPEQALVLVEAEEKDCGGTLQDFGLSEGDGIKNENREDTIIVEIPTWRGPTGPQARTGQTPANGQSVSSLGKRKVRRIEGEAVYSSPIVPKRRRGRPSKNYQTNVSDSSPASSSPILISASNQSTQATATFRKKGRPFGNKSGVELEIWEPNKLMEQTWEPKKPIEYTSAIRPISQRMSAKKSREITQNLLSERQDFMEDPVQNGTEDVTQDQNHHSRPTKEPPVITPLDNVSIQKSRAARKLRRRRNKESKHKKNLLAIQRNPGSEHSQAQGSEFRTRGTLATGTMPDNNTTSTSFSDTLSAEMGVQGPATDIPVGRGEQSERTGNLSLNEVQDMPQSIVEQGSRMVSGSTASTTVRAEHGNVDDKVTGSLEGNRSGVEKTVESIVRSINDTIQATSQEGSNFVGNQNEIENKSRISKEGQDKVGGSSPEDSVPAHTEPRPQNTENQQPSPIAEPKPAHTTTTPLIQNRSQSNTPLFDPATFFTCSFGPDAIQPQSLTSPVHRRRSSQDFHPTTSFPRPLLADASVSYSSPHPPCSYPRRLSREVVMAVYNPSLLIPNMTESHNLPPASHYLSTFSPSFSCVPN</sequence>
<feature type="compositionally biased region" description="Low complexity" evidence="1">
    <location>
        <begin position="727"/>
        <end position="742"/>
    </location>
</feature>
<feature type="compositionally biased region" description="Polar residues" evidence="1">
    <location>
        <begin position="551"/>
        <end position="569"/>
    </location>
</feature>
<accession>A0A1D9QB46</accession>
<evidence type="ECO:0000256" key="1">
    <source>
        <dbReference type="SAM" id="MobiDB-lite"/>
    </source>
</evidence>
<feature type="compositionally biased region" description="Basic and acidic residues" evidence="1">
    <location>
        <begin position="979"/>
        <end position="989"/>
    </location>
</feature>
<feature type="compositionally biased region" description="Polar residues" evidence="1">
    <location>
        <begin position="258"/>
        <end position="293"/>
    </location>
</feature>
<dbReference type="EMBL" id="CP017822">
    <property type="protein sequence ID" value="APA12167.1"/>
    <property type="molecule type" value="Genomic_DNA"/>
</dbReference>
<feature type="region of interest" description="Disordered" evidence="1">
    <location>
        <begin position="174"/>
        <end position="227"/>
    </location>
</feature>
<dbReference type="Proteomes" id="UP000177798">
    <property type="component" value="Chromosome 9"/>
</dbReference>
<feature type="region of interest" description="Disordered" evidence="1">
    <location>
        <begin position="667"/>
        <end position="746"/>
    </location>
</feature>
<protein>
    <submittedName>
        <fullName evidence="2">Uncharacterized protein</fullName>
    </submittedName>
</protein>
<feature type="compositionally biased region" description="Polar residues" evidence="1">
    <location>
        <begin position="965"/>
        <end position="978"/>
    </location>
</feature>